<evidence type="ECO:0000313" key="2">
    <source>
        <dbReference type="Proteomes" id="UP001281410"/>
    </source>
</evidence>
<protein>
    <submittedName>
        <fullName evidence="1">Uncharacterized protein</fullName>
    </submittedName>
</protein>
<dbReference type="Proteomes" id="UP001281410">
    <property type="component" value="Unassembled WGS sequence"/>
</dbReference>
<comment type="caution">
    <text evidence="1">The sequence shown here is derived from an EMBL/GenBank/DDBJ whole genome shotgun (WGS) entry which is preliminary data.</text>
</comment>
<dbReference type="AlphaFoldDB" id="A0AAE0E6X9"/>
<evidence type="ECO:0000313" key="1">
    <source>
        <dbReference type="EMBL" id="KAK3211703.1"/>
    </source>
</evidence>
<reference evidence="1" key="1">
    <citation type="journal article" date="2023" name="Plant J.">
        <title>Genome sequences and population genomics provide insights into the demographic history, inbreeding, and mutation load of two 'living fossil' tree species of Dipteronia.</title>
        <authorList>
            <person name="Feng Y."/>
            <person name="Comes H.P."/>
            <person name="Chen J."/>
            <person name="Zhu S."/>
            <person name="Lu R."/>
            <person name="Zhang X."/>
            <person name="Li P."/>
            <person name="Qiu J."/>
            <person name="Olsen K.M."/>
            <person name="Qiu Y."/>
        </authorList>
    </citation>
    <scope>NUCLEOTIDE SEQUENCE</scope>
    <source>
        <strain evidence="1">NBL</strain>
    </source>
</reference>
<accession>A0AAE0E6X9</accession>
<organism evidence="1 2">
    <name type="scientific">Dipteronia sinensis</name>
    <dbReference type="NCBI Taxonomy" id="43782"/>
    <lineage>
        <taxon>Eukaryota</taxon>
        <taxon>Viridiplantae</taxon>
        <taxon>Streptophyta</taxon>
        <taxon>Embryophyta</taxon>
        <taxon>Tracheophyta</taxon>
        <taxon>Spermatophyta</taxon>
        <taxon>Magnoliopsida</taxon>
        <taxon>eudicotyledons</taxon>
        <taxon>Gunneridae</taxon>
        <taxon>Pentapetalae</taxon>
        <taxon>rosids</taxon>
        <taxon>malvids</taxon>
        <taxon>Sapindales</taxon>
        <taxon>Sapindaceae</taxon>
        <taxon>Hippocastanoideae</taxon>
        <taxon>Acereae</taxon>
        <taxon>Dipteronia</taxon>
    </lineage>
</organism>
<keyword evidence="2" id="KW-1185">Reference proteome</keyword>
<sequence length="169" mass="18671">MLILIEKFNSNFDITVLTKSVEQETHVGIIIFIFTIFDKTFHILKSPDGLTCKTSSNQSPDQNQESGGDGYDAVLVHLDDELPSDIELSNFGENVDNEIVGRSGERVGRERTGIMEKSEGNFGRVLETKEGLVDEMRRESDAVKLEGGFHGVEGVVVSENDFGEQFGVV</sequence>
<dbReference type="EMBL" id="JANJYJ010000005">
    <property type="protein sequence ID" value="KAK3211703.1"/>
    <property type="molecule type" value="Genomic_DNA"/>
</dbReference>
<gene>
    <name evidence="1" type="ORF">Dsin_016409</name>
</gene>
<proteinExistence type="predicted"/>
<name>A0AAE0E6X9_9ROSI</name>